<dbReference type="EMBL" id="RJJR01000012">
    <property type="protein sequence ID" value="RNI34901.1"/>
    <property type="molecule type" value="Genomic_DNA"/>
</dbReference>
<evidence type="ECO:0000313" key="2">
    <source>
        <dbReference type="Proteomes" id="UP000267223"/>
    </source>
</evidence>
<name>A0A3M9NAW8_9BACT</name>
<sequence length="259" mass="29039">MRKIVIIIISGFISFHSFGQETKKERQQKKRAKVSEMIRQEEEGVITYRKSFSFGAKLTTDGYGVFFELGRASSVKKALLYQLEISERKHIKEEKQSGFYANTVPFIYGKENFFYPVKLGVQQQVLLGNKANKNGVAITANYGGGVTAALLRPYYVQVQNGNGVDYIKYNSADSAQFLGGNVFGGPTLGKGWNELTITPGLYAKTAVRFDYGSFNELVSAIEVGLNIDFYAKKIPQMVYNKEKQLFFGGYVAIIFGKRK</sequence>
<proteinExistence type="predicted"/>
<protein>
    <submittedName>
        <fullName evidence="1">Uncharacterized protein</fullName>
    </submittedName>
</protein>
<dbReference type="RefSeq" id="WP_123121455.1">
    <property type="nucleotide sequence ID" value="NZ_RJJR01000012.1"/>
</dbReference>
<gene>
    <name evidence="1" type="ORF">EFY79_14590</name>
</gene>
<organism evidence="1 2">
    <name type="scientific">Hanamia caeni</name>
    <dbReference type="NCBI Taxonomy" id="2294116"/>
    <lineage>
        <taxon>Bacteria</taxon>
        <taxon>Pseudomonadati</taxon>
        <taxon>Bacteroidota</taxon>
        <taxon>Chitinophagia</taxon>
        <taxon>Chitinophagales</taxon>
        <taxon>Chitinophagaceae</taxon>
        <taxon>Hanamia</taxon>
    </lineage>
</organism>
<dbReference type="AlphaFoldDB" id="A0A3M9NAW8"/>
<accession>A0A3M9NAW8</accession>
<dbReference type="Proteomes" id="UP000267223">
    <property type="component" value="Unassembled WGS sequence"/>
</dbReference>
<keyword evidence="2" id="KW-1185">Reference proteome</keyword>
<dbReference type="OrthoDB" id="1523667at2"/>
<comment type="caution">
    <text evidence="1">The sequence shown here is derived from an EMBL/GenBank/DDBJ whole genome shotgun (WGS) entry which is preliminary data.</text>
</comment>
<reference evidence="1 2" key="1">
    <citation type="submission" date="2018-11" db="EMBL/GenBank/DDBJ databases">
        <title>Draft genome sequence of Ferruginibacter sp. BO-59.</title>
        <authorList>
            <person name="Im W.T."/>
        </authorList>
    </citation>
    <scope>NUCLEOTIDE SEQUENCE [LARGE SCALE GENOMIC DNA]</scope>
    <source>
        <strain evidence="1 2">BO-59</strain>
    </source>
</reference>
<evidence type="ECO:0000313" key="1">
    <source>
        <dbReference type="EMBL" id="RNI34901.1"/>
    </source>
</evidence>